<dbReference type="InterPro" id="IPR038717">
    <property type="entry name" value="Tc1-like_DDE_dom"/>
</dbReference>
<keyword evidence="1" id="KW-0563">Paired box</keyword>
<dbReference type="PANTHER" id="PTHR23022:SF135">
    <property type="entry name" value="SI:DKEY-77F5.3"/>
    <property type="match status" value="1"/>
</dbReference>
<dbReference type="InterPro" id="IPR047655">
    <property type="entry name" value="Transpos_IS630-like"/>
</dbReference>
<dbReference type="InterPro" id="IPR009057">
    <property type="entry name" value="Homeodomain-like_sf"/>
</dbReference>
<dbReference type="Proteomes" id="UP000663842">
    <property type="component" value="Unassembled WGS sequence"/>
</dbReference>
<dbReference type="PANTHER" id="PTHR23022">
    <property type="entry name" value="TRANSPOSABLE ELEMENT-RELATED"/>
    <property type="match status" value="1"/>
</dbReference>
<dbReference type="InterPro" id="IPR052338">
    <property type="entry name" value="Transposase_5"/>
</dbReference>
<comment type="caution">
    <text evidence="4">The sequence shown here is derived from an EMBL/GenBank/DDBJ whole genome shotgun (WGS) entry which is preliminary data.</text>
</comment>
<protein>
    <recommendedName>
        <fullName evidence="2">Paired domain-containing protein</fullName>
    </recommendedName>
</protein>
<sequence length="339" mass="39292">MGKKPVDSIVRAQAVALSDAGLNQVEISRQLHISRHCVQNAIKKYKETGQYNDFPRTGRPKKIPNRGIRHLKRLVKDDGRLSAAKITSDLNASLPKPVSTRTVRRYLRDLGYEYVVKIKKQWLSNKHRQQRVNWCTRYMHWTPEDWRKVIFSDESTFYVLKRKNQCKIWRLEKEKLLPECIQQTNTGDGGKVGIWGGISGFGATAARIYMENMDGKLYCDVLQHQIKHSMAQIPKTTKILFQQDLAPWHTSNIVKEKIAKLRLDVLDWAPKSPDLNPVEMLWSILDKKLASKPMYSKAALMDRLQEEWDNVDQDLCIKLVESMPERIRKCLKAKGGHFL</sequence>
<dbReference type="NCBIfam" id="NF033545">
    <property type="entry name" value="transpos_IS630"/>
    <property type="match status" value="1"/>
</dbReference>
<evidence type="ECO:0000259" key="2">
    <source>
        <dbReference type="PROSITE" id="PS51057"/>
    </source>
</evidence>
<feature type="domain" description="Paired" evidence="2">
    <location>
        <begin position="1"/>
        <end position="110"/>
    </location>
</feature>
<name>A0A819MLN3_9BILA</name>
<dbReference type="InterPro" id="IPR036388">
    <property type="entry name" value="WH-like_DNA-bd_sf"/>
</dbReference>
<evidence type="ECO:0000313" key="5">
    <source>
        <dbReference type="Proteomes" id="UP000663842"/>
    </source>
</evidence>
<dbReference type="EMBL" id="CAJOBF010001767">
    <property type="protein sequence ID" value="CAF3981875.1"/>
    <property type="molecule type" value="Genomic_DNA"/>
</dbReference>
<evidence type="ECO:0000256" key="1">
    <source>
        <dbReference type="ARBA" id="ARBA00022724"/>
    </source>
</evidence>
<dbReference type="Gene3D" id="3.30.420.10">
    <property type="entry name" value="Ribonuclease H-like superfamily/Ribonuclease H"/>
    <property type="match status" value="1"/>
</dbReference>
<dbReference type="Pfam" id="PF01498">
    <property type="entry name" value="HTH_Tnp_Tc3_2"/>
    <property type="match status" value="1"/>
</dbReference>
<dbReference type="Pfam" id="PF13358">
    <property type="entry name" value="DDE_3"/>
    <property type="match status" value="1"/>
</dbReference>
<dbReference type="GO" id="GO:0006355">
    <property type="term" value="P:regulation of DNA-templated transcription"/>
    <property type="evidence" value="ECO:0007669"/>
    <property type="project" value="InterPro"/>
</dbReference>
<dbReference type="Gene3D" id="1.10.10.10">
    <property type="entry name" value="Winged helix-like DNA-binding domain superfamily/Winged helix DNA-binding domain"/>
    <property type="match status" value="1"/>
</dbReference>
<dbReference type="GO" id="GO:0003677">
    <property type="term" value="F:DNA binding"/>
    <property type="evidence" value="ECO:0007669"/>
    <property type="project" value="InterPro"/>
</dbReference>
<reference evidence="4" key="1">
    <citation type="submission" date="2021-02" db="EMBL/GenBank/DDBJ databases">
        <authorList>
            <person name="Nowell W R."/>
        </authorList>
    </citation>
    <scope>NUCLEOTIDE SEQUENCE</scope>
</reference>
<dbReference type="Pfam" id="PF13384">
    <property type="entry name" value="HTH_23"/>
    <property type="match status" value="1"/>
</dbReference>
<dbReference type="InterPro" id="IPR001523">
    <property type="entry name" value="Paired_dom"/>
</dbReference>
<evidence type="ECO:0000313" key="4">
    <source>
        <dbReference type="EMBL" id="CAF3981875.1"/>
    </source>
</evidence>
<organism evidence="4 5">
    <name type="scientific">Rotaria magnacalcarata</name>
    <dbReference type="NCBI Taxonomy" id="392030"/>
    <lineage>
        <taxon>Eukaryota</taxon>
        <taxon>Metazoa</taxon>
        <taxon>Spiralia</taxon>
        <taxon>Gnathifera</taxon>
        <taxon>Rotifera</taxon>
        <taxon>Eurotatoria</taxon>
        <taxon>Bdelloidea</taxon>
        <taxon>Philodinida</taxon>
        <taxon>Philodinidae</taxon>
        <taxon>Rotaria</taxon>
    </lineage>
</organism>
<evidence type="ECO:0000313" key="3">
    <source>
        <dbReference type="EMBL" id="CAF2102871.1"/>
    </source>
</evidence>
<gene>
    <name evidence="4" type="ORF">UXM345_LOCUS15091</name>
    <name evidence="3" type="ORF">XDN619_LOCUS19029</name>
</gene>
<dbReference type="Proteomes" id="UP000663887">
    <property type="component" value="Unassembled WGS sequence"/>
</dbReference>
<dbReference type="GO" id="GO:0006313">
    <property type="term" value="P:DNA transposition"/>
    <property type="evidence" value="ECO:0007669"/>
    <property type="project" value="InterPro"/>
</dbReference>
<dbReference type="InterPro" id="IPR036397">
    <property type="entry name" value="RNaseH_sf"/>
</dbReference>
<dbReference type="AlphaFoldDB" id="A0A819MLN3"/>
<dbReference type="PROSITE" id="PS51057">
    <property type="entry name" value="PAIRED_2"/>
    <property type="match status" value="1"/>
</dbReference>
<dbReference type="InterPro" id="IPR002492">
    <property type="entry name" value="Transposase_Tc1-like"/>
</dbReference>
<dbReference type="GO" id="GO:0015074">
    <property type="term" value="P:DNA integration"/>
    <property type="evidence" value="ECO:0007669"/>
    <property type="project" value="InterPro"/>
</dbReference>
<dbReference type="SUPFAM" id="SSF46689">
    <property type="entry name" value="Homeodomain-like"/>
    <property type="match status" value="1"/>
</dbReference>
<accession>A0A819MLN3</accession>
<dbReference type="EMBL" id="CAJNRG010008286">
    <property type="protein sequence ID" value="CAF2102871.1"/>
    <property type="molecule type" value="Genomic_DNA"/>
</dbReference>
<proteinExistence type="predicted"/>